<organism evidence="1">
    <name type="scientific">Anguilla anguilla</name>
    <name type="common">European freshwater eel</name>
    <name type="synonym">Muraena anguilla</name>
    <dbReference type="NCBI Taxonomy" id="7936"/>
    <lineage>
        <taxon>Eukaryota</taxon>
        <taxon>Metazoa</taxon>
        <taxon>Chordata</taxon>
        <taxon>Craniata</taxon>
        <taxon>Vertebrata</taxon>
        <taxon>Euteleostomi</taxon>
        <taxon>Actinopterygii</taxon>
        <taxon>Neopterygii</taxon>
        <taxon>Teleostei</taxon>
        <taxon>Anguilliformes</taxon>
        <taxon>Anguillidae</taxon>
        <taxon>Anguilla</taxon>
    </lineage>
</organism>
<protein>
    <submittedName>
        <fullName evidence="1">Uncharacterized protein</fullName>
    </submittedName>
</protein>
<accession>A0A0E9RXL9</accession>
<proteinExistence type="predicted"/>
<evidence type="ECO:0000313" key="1">
    <source>
        <dbReference type="EMBL" id="JAH32993.1"/>
    </source>
</evidence>
<reference evidence="1" key="1">
    <citation type="submission" date="2014-11" db="EMBL/GenBank/DDBJ databases">
        <authorList>
            <person name="Amaro Gonzalez C."/>
        </authorList>
    </citation>
    <scope>NUCLEOTIDE SEQUENCE</scope>
</reference>
<reference evidence="1" key="2">
    <citation type="journal article" date="2015" name="Fish Shellfish Immunol.">
        <title>Early steps in the European eel (Anguilla anguilla)-Vibrio vulnificus interaction in the gills: Role of the RtxA13 toxin.</title>
        <authorList>
            <person name="Callol A."/>
            <person name="Pajuelo D."/>
            <person name="Ebbesson L."/>
            <person name="Teles M."/>
            <person name="MacKenzie S."/>
            <person name="Amaro C."/>
        </authorList>
    </citation>
    <scope>NUCLEOTIDE SEQUENCE</scope>
</reference>
<dbReference type="EMBL" id="GBXM01075584">
    <property type="protein sequence ID" value="JAH32993.1"/>
    <property type="molecule type" value="Transcribed_RNA"/>
</dbReference>
<name>A0A0E9RXL9_ANGAN</name>
<dbReference type="AlphaFoldDB" id="A0A0E9RXL9"/>
<sequence>MTKKKKGKSMSASVCCKQLYAITFL</sequence>